<gene>
    <name evidence="2" type="ORF">GGI19_002564</name>
</gene>
<dbReference type="Proteomes" id="UP001140011">
    <property type="component" value="Unassembled WGS sequence"/>
</dbReference>
<dbReference type="AlphaFoldDB" id="A0A9W8GZI8"/>
<dbReference type="Gene3D" id="3.90.25.10">
    <property type="entry name" value="UDP-galactose 4-epimerase, domain 1"/>
    <property type="match status" value="1"/>
</dbReference>
<dbReference type="PANTHER" id="PTHR43162">
    <property type="match status" value="1"/>
</dbReference>
<dbReference type="Gene3D" id="3.40.50.720">
    <property type="entry name" value="NAD(P)-binding Rossmann-like Domain"/>
    <property type="match status" value="1"/>
</dbReference>
<evidence type="ECO:0000313" key="3">
    <source>
        <dbReference type="Proteomes" id="UP001140011"/>
    </source>
</evidence>
<name>A0A9W8GZI8_9FUNG</name>
<dbReference type="EMBL" id="JANBUH010000131">
    <property type="protein sequence ID" value="KAJ2754227.1"/>
    <property type="molecule type" value="Genomic_DNA"/>
</dbReference>
<proteinExistence type="predicted"/>
<evidence type="ECO:0000259" key="1">
    <source>
        <dbReference type="Pfam" id="PF05368"/>
    </source>
</evidence>
<dbReference type="InterPro" id="IPR036291">
    <property type="entry name" value="NAD(P)-bd_dom_sf"/>
</dbReference>
<dbReference type="InterPro" id="IPR008030">
    <property type="entry name" value="NmrA-like"/>
</dbReference>
<dbReference type="SUPFAM" id="SSF51735">
    <property type="entry name" value="NAD(P)-binding Rossmann-fold domains"/>
    <property type="match status" value="1"/>
</dbReference>
<sequence>MATFASILDTSSRKSILVTACDTYPGYMIAREILKHGSKDFKDVHAGYFKENKLVHLLKHQGAQCVQLSIDDEKTIYDAYGKADVVVVVPPVSDKHWGKEDCCVYLHAAVKAEVKGLVLCSKINADKMREMKMLAPLYAMEEALHKIKDKIKCVSMLRCSLDIDLMWVFRQQVAKQHKLCLSVDKDAKFAPLVMEDGARGLYNMLTDEKFPAGIYELTGPEKLTFVDVAHKISSAVDKKIEYEHVSRKDMERYLHHQGEICENEICFIGDIFEAVSKKMLCEQTDDLKKLLDHEPMTVKKFLEKNSRDFKPRSDSDDADASD</sequence>
<feature type="domain" description="NmrA-like" evidence="1">
    <location>
        <begin position="14"/>
        <end position="301"/>
    </location>
</feature>
<organism evidence="2 3">
    <name type="scientific">Coemansia pectinata</name>
    <dbReference type="NCBI Taxonomy" id="1052879"/>
    <lineage>
        <taxon>Eukaryota</taxon>
        <taxon>Fungi</taxon>
        <taxon>Fungi incertae sedis</taxon>
        <taxon>Zoopagomycota</taxon>
        <taxon>Kickxellomycotina</taxon>
        <taxon>Kickxellomycetes</taxon>
        <taxon>Kickxellales</taxon>
        <taxon>Kickxellaceae</taxon>
        <taxon>Coemansia</taxon>
    </lineage>
</organism>
<dbReference type="InterPro" id="IPR051604">
    <property type="entry name" value="Ergot_Alk_Oxidoreductase"/>
</dbReference>
<dbReference type="OrthoDB" id="10254221at2759"/>
<accession>A0A9W8GZI8</accession>
<dbReference type="Pfam" id="PF05368">
    <property type="entry name" value="NmrA"/>
    <property type="match status" value="1"/>
</dbReference>
<evidence type="ECO:0000313" key="2">
    <source>
        <dbReference type="EMBL" id="KAJ2754227.1"/>
    </source>
</evidence>
<dbReference type="PANTHER" id="PTHR43162:SF1">
    <property type="entry name" value="PRESTALK A DIFFERENTIATION PROTEIN A"/>
    <property type="match status" value="1"/>
</dbReference>
<keyword evidence="3" id="KW-1185">Reference proteome</keyword>
<reference evidence="2" key="1">
    <citation type="submission" date="2022-07" db="EMBL/GenBank/DDBJ databases">
        <title>Phylogenomic reconstructions and comparative analyses of Kickxellomycotina fungi.</title>
        <authorList>
            <person name="Reynolds N.K."/>
            <person name="Stajich J.E."/>
            <person name="Barry K."/>
            <person name="Grigoriev I.V."/>
            <person name="Crous P."/>
            <person name="Smith M.E."/>
        </authorList>
    </citation>
    <scope>NUCLEOTIDE SEQUENCE</scope>
    <source>
        <strain evidence="2">BCRC 34297</strain>
    </source>
</reference>
<comment type="caution">
    <text evidence="2">The sequence shown here is derived from an EMBL/GenBank/DDBJ whole genome shotgun (WGS) entry which is preliminary data.</text>
</comment>
<protein>
    <recommendedName>
        <fullName evidence="1">NmrA-like domain-containing protein</fullName>
    </recommendedName>
</protein>